<dbReference type="InterPro" id="IPR035906">
    <property type="entry name" value="MetI-like_sf"/>
</dbReference>
<dbReference type="PROSITE" id="PS50928">
    <property type="entry name" value="ABC_TM1"/>
    <property type="match status" value="1"/>
</dbReference>
<feature type="transmembrane region" description="Helical" evidence="12">
    <location>
        <begin position="108"/>
        <end position="134"/>
    </location>
</feature>
<organism evidence="14 15">
    <name type="scientific">Celeribacter halophilus</name>
    <dbReference type="NCBI Taxonomy" id="576117"/>
    <lineage>
        <taxon>Bacteria</taxon>
        <taxon>Pseudomonadati</taxon>
        <taxon>Pseudomonadota</taxon>
        <taxon>Alphaproteobacteria</taxon>
        <taxon>Rhodobacterales</taxon>
        <taxon>Roseobacteraceae</taxon>
        <taxon>Celeribacter</taxon>
    </lineage>
</organism>
<keyword evidence="2 12" id="KW-0813">Transport</keyword>
<dbReference type="InterPro" id="IPR050366">
    <property type="entry name" value="BP-dependent_transpt_permease"/>
</dbReference>
<evidence type="ECO:0000256" key="1">
    <source>
        <dbReference type="ARBA" id="ARBA00004429"/>
    </source>
</evidence>
<dbReference type="GO" id="GO:0005886">
    <property type="term" value="C:plasma membrane"/>
    <property type="evidence" value="ECO:0007669"/>
    <property type="project" value="UniProtKB-SubCell"/>
</dbReference>
<dbReference type="Proteomes" id="UP000183299">
    <property type="component" value="Unassembled WGS sequence"/>
</dbReference>
<evidence type="ECO:0000256" key="10">
    <source>
        <dbReference type="ARBA" id="ARBA00024202"/>
    </source>
</evidence>
<dbReference type="PANTHER" id="PTHR43386">
    <property type="entry name" value="OLIGOPEPTIDE TRANSPORT SYSTEM PERMEASE PROTEIN APPC"/>
    <property type="match status" value="1"/>
</dbReference>
<keyword evidence="5 12" id="KW-0812">Transmembrane</keyword>
<dbReference type="EMBL" id="FORY01000004">
    <property type="protein sequence ID" value="SFJ37336.1"/>
    <property type="molecule type" value="Genomic_DNA"/>
</dbReference>
<evidence type="ECO:0000256" key="12">
    <source>
        <dbReference type="RuleBase" id="RU363032"/>
    </source>
</evidence>
<evidence type="ECO:0000256" key="5">
    <source>
        <dbReference type="ARBA" id="ARBA00022692"/>
    </source>
</evidence>
<evidence type="ECO:0000256" key="6">
    <source>
        <dbReference type="ARBA" id="ARBA00022856"/>
    </source>
</evidence>
<reference evidence="14 15" key="1">
    <citation type="submission" date="2016-10" db="EMBL/GenBank/DDBJ databases">
        <authorList>
            <person name="de Groot N.N."/>
        </authorList>
    </citation>
    <scope>NUCLEOTIDE SEQUENCE [LARGE SCALE GENOMIC DNA]</scope>
    <source>
        <strain evidence="14 15">CGMCC 1.8891</strain>
    </source>
</reference>
<dbReference type="Pfam" id="PF00528">
    <property type="entry name" value="BPD_transp_1"/>
    <property type="match status" value="1"/>
</dbReference>
<comment type="similarity">
    <text evidence="10">Belongs to the binding-protein-dependent transport system permease family. OppBC subfamily.</text>
</comment>
<dbReference type="Gene3D" id="1.10.3720.10">
    <property type="entry name" value="MetI-like"/>
    <property type="match status" value="1"/>
</dbReference>
<evidence type="ECO:0000313" key="14">
    <source>
        <dbReference type="EMBL" id="SFJ37336.1"/>
    </source>
</evidence>
<dbReference type="InterPro" id="IPR025966">
    <property type="entry name" value="OppC_N"/>
</dbReference>
<gene>
    <name evidence="14" type="ORF">SAMN04488138_104105</name>
</gene>
<evidence type="ECO:0000313" key="15">
    <source>
        <dbReference type="Proteomes" id="UP000183299"/>
    </source>
</evidence>
<keyword evidence="4" id="KW-0997">Cell inner membrane</keyword>
<dbReference type="OrthoDB" id="9766870at2"/>
<dbReference type="Pfam" id="PF12911">
    <property type="entry name" value="OppC_N"/>
    <property type="match status" value="1"/>
</dbReference>
<feature type="transmembrane region" description="Helical" evidence="12">
    <location>
        <begin position="223"/>
        <end position="250"/>
    </location>
</feature>
<dbReference type="PANTHER" id="PTHR43386:SF2">
    <property type="entry name" value="OLIGOPEPTIDE TRANSPORT SYSTEM PERMEASE PROTEIN OPPC"/>
    <property type="match status" value="1"/>
</dbReference>
<evidence type="ECO:0000256" key="9">
    <source>
        <dbReference type="ARBA" id="ARBA00023136"/>
    </source>
</evidence>
<accession>A0A1I3QW20</accession>
<evidence type="ECO:0000256" key="11">
    <source>
        <dbReference type="ARBA" id="ARBA00072251"/>
    </source>
</evidence>
<keyword evidence="9 12" id="KW-0472">Membrane</keyword>
<keyword evidence="15" id="KW-1185">Reference proteome</keyword>
<sequence>MVIDSEKMKSLAEATSREDVVGRSLWADARRRFFRNKAAIFGLVLLVFVSLFAIFGNFVAQWSNEEIDFSVMGMVAEQGGPSLANGHYFGTDDLGRDLFARTVQGTQISLAVGIIGSAIAVVVGTIYGATAGYFGGRIDNIMMRTVDILLAIPYMFVLILLLVMYGRSITMLFVGVGLISWLEMSRIVRGQTLTLKGREYIEAARAIGVPAPVIIRRHILPNLIGVVTVFATLLVPNMILTESFISFLGLGVQEPMTSLGALISEGSGTISYGTLWQLAFPLLFFVLTLFGFFFVGDGLRDALDPKDR</sequence>
<evidence type="ECO:0000256" key="2">
    <source>
        <dbReference type="ARBA" id="ARBA00022448"/>
    </source>
</evidence>
<dbReference type="GO" id="GO:0015833">
    <property type="term" value="P:peptide transport"/>
    <property type="evidence" value="ECO:0007669"/>
    <property type="project" value="UniProtKB-KW"/>
</dbReference>
<feature type="domain" description="ABC transmembrane type-1" evidence="13">
    <location>
        <begin position="106"/>
        <end position="293"/>
    </location>
</feature>
<feature type="transmembrane region" description="Helical" evidence="12">
    <location>
        <begin position="270"/>
        <end position="296"/>
    </location>
</feature>
<proteinExistence type="inferred from homology"/>
<keyword evidence="3" id="KW-1003">Cell membrane</keyword>
<keyword evidence="7" id="KW-0653">Protein transport</keyword>
<name>A0A1I3QW20_9RHOB</name>
<evidence type="ECO:0000256" key="8">
    <source>
        <dbReference type="ARBA" id="ARBA00022989"/>
    </source>
</evidence>
<dbReference type="SUPFAM" id="SSF161098">
    <property type="entry name" value="MetI-like"/>
    <property type="match status" value="1"/>
</dbReference>
<keyword evidence="8 12" id="KW-1133">Transmembrane helix</keyword>
<feature type="transmembrane region" description="Helical" evidence="12">
    <location>
        <begin position="171"/>
        <end position="188"/>
    </location>
</feature>
<dbReference type="InterPro" id="IPR000515">
    <property type="entry name" value="MetI-like"/>
</dbReference>
<evidence type="ECO:0000259" key="13">
    <source>
        <dbReference type="PROSITE" id="PS50928"/>
    </source>
</evidence>
<evidence type="ECO:0000256" key="4">
    <source>
        <dbReference type="ARBA" id="ARBA00022519"/>
    </source>
</evidence>
<comment type="subcellular location">
    <subcellularLocation>
        <location evidence="1">Cell inner membrane</location>
        <topology evidence="1">Multi-pass membrane protein</topology>
    </subcellularLocation>
    <subcellularLocation>
        <location evidence="12">Cell membrane</location>
        <topology evidence="12">Multi-pass membrane protein</topology>
    </subcellularLocation>
</comment>
<dbReference type="GO" id="GO:0015031">
    <property type="term" value="P:protein transport"/>
    <property type="evidence" value="ECO:0007669"/>
    <property type="project" value="UniProtKB-KW"/>
</dbReference>
<feature type="transmembrane region" description="Helical" evidence="12">
    <location>
        <begin position="146"/>
        <end position="165"/>
    </location>
</feature>
<dbReference type="STRING" id="576117.SAMN04488138_104105"/>
<dbReference type="AlphaFoldDB" id="A0A1I3QW20"/>
<feature type="transmembrane region" description="Helical" evidence="12">
    <location>
        <begin position="38"/>
        <end position="60"/>
    </location>
</feature>
<protein>
    <recommendedName>
        <fullName evidence="11">Oligopeptide transport system permease protein OppC</fullName>
    </recommendedName>
</protein>
<dbReference type="CDD" id="cd06261">
    <property type="entry name" value="TM_PBP2"/>
    <property type="match status" value="1"/>
</dbReference>
<evidence type="ECO:0000256" key="7">
    <source>
        <dbReference type="ARBA" id="ARBA00022927"/>
    </source>
</evidence>
<evidence type="ECO:0000256" key="3">
    <source>
        <dbReference type="ARBA" id="ARBA00022475"/>
    </source>
</evidence>
<dbReference type="GO" id="GO:0055085">
    <property type="term" value="P:transmembrane transport"/>
    <property type="evidence" value="ECO:0007669"/>
    <property type="project" value="InterPro"/>
</dbReference>
<keyword evidence="6" id="KW-0571">Peptide transport</keyword>